<dbReference type="RefSeq" id="WP_194105735.1">
    <property type="nucleotide sequence ID" value="NZ_JADFFM010000001.1"/>
</dbReference>
<dbReference type="SUPFAM" id="SSF82153">
    <property type="entry name" value="FAS1 domain"/>
    <property type="match status" value="3"/>
</dbReference>
<gene>
    <name evidence="2" type="ORF">IRJ18_08365</name>
</gene>
<evidence type="ECO:0000259" key="1">
    <source>
        <dbReference type="PROSITE" id="PS50213"/>
    </source>
</evidence>
<feature type="domain" description="FAS1" evidence="1">
    <location>
        <begin position="559"/>
        <end position="739"/>
    </location>
</feature>
<dbReference type="Proteomes" id="UP000632774">
    <property type="component" value="Unassembled WGS sequence"/>
</dbReference>
<dbReference type="PANTHER" id="PTHR10900:SF77">
    <property type="entry name" value="FI19380P1"/>
    <property type="match status" value="1"/>
</dbReference>
<feature type="domain" description="FAS1" evidence="1">
    <location>
        <begin position="27"/>
        <end position="223"/>
    </location>
</feature>
<proteinExistence type="predicted"/>
<dbReference type="InterPro" id="IPR000782">
    <property type="entry name" value="FAS1_domain"/>
</dbReference>
<dbReference type="InterPro" id="IPR050904">
    <property type="entry name" value="Adhesion/Biosynth-related"/>
</dbReference>
<accession>A0ABR9XH32</accession>
<keyword evidence="3" id="KW-1185">Reference proteome</keyword>
<dbReference type="Gene3D" id="2.30.180.10">
    <property type="entry name" value="FAS1 domain"/>
    <property type="match status" value="2"/>
</dbReference>
<comment type="caution">
    <text evidence="2">The sequence shown here is derived from an EMBL/GenBank/DDBJ whole genome shotgun (WGS) entry which is preliminary data.</text>
</comment>
<evidence type="ECO:0000313" key="2">
    <source>
        <dbReference type="EMBL" id="MBE9666370.1"/>
    </source>
</evidence>
<dbReference type="Pfam" id="PF02469">
    <property type="entry name" value="Fasciclin"/>
    <property type="match status" value="1"/>
</dbReference>
<name>A0ABR9XH32_9SPHI</name>
<protein>
    <submittedName>
        <fullName evidence="2">Fasciclin domain-containing protein</fullName>
    </submittedName>
</protein>
<evidence type="ECO:0000313" key="3">
    <source>
        <dbReference type="Proteomes" id="UP000632774"/>
    </source>
</evidence>
<dbReference type="InterPro" id="IPR036378">
    <property type="entry name" value="FAS1_dom_sf"/>
</dbReference>
<dbReference type="PANTHER" id="PTHR10900">
    <property type="entry name" value="PERIOSTIN-RELATED"/>
    <property type="match status" value="1"/>
</dbReference>
<dbReference type="EMBL" id="JADFFM010000001">
    <property type="protein sequence ID" value="MBE9666370.1"/>
    <property type="molecule type" value="Genomic_DNA"/>
</dbReference>
<dbReference type="SMART" id="SM00554">
    <property type="entry name" value="FAS1"/>
    <property type="match status" value="1"/>
</dbReference>
<dbReference type="PROSITE" id="PS50213">
    <property type="entry name" value="FAS1"/>
    <property type="match status" value="2"/>
</dbReference>
<reference evidence="2 3" key="1">
    <citation type="submission" date="2020-10" db="EMBL/GenBank/DDBJ databases">
        <title>Mucilaginibacter mali sp. nov., isolated from rhizosphere soil of apple orchard.</title>
        <authorList>
            <person name="Lee J.-S."/>
            <person name="Kim H.S."/>
            <person name="Kim J.-S."/>
        </authorList>
    </citation>
    <scope>NUCLEOTIDE SEQUENCE [LARGE SCALE GENOMIC DNA]</scope>
    <source>
        <strain evidence="2 3">KCTC 23157</strain>
    </source>
</reference>
<organism evidence="2 3">
    <name type="scientific">Mucilaginibacter boryungensis</name>
    <dbReference type="NCBI Taxonomy" id="768480"/>
    <lineage>
        <taxon>Bacteria</taxon>
        <taxon>Pseudomonadati</taxon>
        <taxon>Bacteroidota</taxon>
        <taxon>Sphingobacteriia</taxon>
        <taxon>Sphingobacteriales</taxon>
        <taxon>Sphingobacteriaceae</taxon>
        <taxon>Mucilaginibacter</taxon>
    </lineage>
</organism>
<sequence>MLCLILVFGGCRKKAFDEYYGRPDNLQPPIYQVLQQRGNFTTLLAVIDKSGYKPTLSAAGYWTFFAPNDAAFQKYFTANNLTLDKIDSVTARKIVTYALVYNAFQTDHLSDYQSGAGWVPGAAFKRRTAYYDSFYTGPGPEGPNTVLISQNRNAATYQFGDNNNKYIPYFTSAFFASAKLTASDYNYFFPGTTFSGFNVVNGTVVNKDILAENGVIHEIDQVVLPLPSLEQKLATNSQYSVFKNLYDQFMIGYSANADITSRYNVLTGKSDKVYVKFYSALLSYAPNNENFLKLDDNDGQQNGYSMFAPTNDALTPYLNTVILEFYKDIKNLPPNIIADLLNAHMWTSIVWPSKFNTTANSLGEPARFNASADVVEKQFCSNGVFYGVSQVQKANVFSTVYARAYLDPAYSIMTRLLNDFLKTQVTSPTLKYTVFMMSDATLNALGYGFNTTTSNYTFTQNGSTTSGATPKAALQRILNLNIVPTPNGELNSLAGDGIAETNGGEYIRWHNNTVSSGRTVELGQTLTVVDSRTYSNGKVYFLNSGLLDAPTKTIAADIAANAGTSTAQGPYYDFYQYLINSTAYSAAAGEINNIQLGGNYTVFIPTQAAMKQAVVDGFLPGTTTIVGGVKTFASFTTNPTTTADKDLVARFIYFHILNGITIAPDGKKGVNGTPFPTLLKDSQGNTLNLITFNQPNNLKIQDNQVRTATVTPPNNNSYFPATSNYLGNRALLHQIDNYLRYNY</sequence>